<accession>A0ABY6GMK7</accession>
<dbReference type="PANTHER" id="PTHR43708:SF5">
    <property type="entry name" value="CONSERVED EXPRESSED OXIDOREDUCTASE (EUROFUNG)-RELATED"/>
    <property type="match status" value="1"/>
</dbReference>
<name>A0ABY6GMK7_9PROT</name>
<dbReference type="InterPro" id="IPR036291">
    <property type="entry name" value="NAD(P)-bd_dom_sf"/>
</dbReference>
<dbReference type="Proteomes" id="UP001163831">
    <property type="component" value="Chromosome"/>
</dbReference>
<sequence>MPEISLEPLKIGVIGFGYVGRVFHLPYIQATEGLALHAICSSRGDEVRKSYPGVKIFDDAKAMCADDALDVVVIASPNETHRPFAEMALRAGKHVVIDKPFTTNLRDAEAVLQMARAAGKHVIIFQNRRWDSDFLAISDVVRSGVLGPIRHVESAFDVFEPAVSDNWRFAKGEGTGRWFDLAPHLVDQALLLFGAPERVTADIQCLRAEAGADDWFMVTLHYRQLNVVLRGSMLARFPAPRFVIQGMKGGAVKKGLDIQEAQLVRQISPSDDAFGVDPDPLRLRHQDGSTQDMPAPRGCHRQFYALLVATLNQKSPLFITEDQMLAVMHIIEIAARAAWEGHTLKLALPEATCRHLQSNSIYENA</sequence>
<dbReference type="SUPFAM" id="SSF55347">
    <property type="entry name" value="Glyceraldehyde-3-phosphate dehydrogenase-like, C-terminal domain"/>
    <property type="match status" value="1"/>
</dbReference>
<dbReference type="SUPFAM" id="SSF51735">
    <property type="entry name" value="NAD(P)-binding Rossmann-fold domains"/>
    <property type="match status" value="1"/>
</dbReference>
<dbReference type="InterPro" id="IPR051317">
    <property type="entry name" value="Gfo/Idh/MocA_oxidoreduct"/>
</dbReference>
<proteinExistence type="inferred from homology"/>
<dbReference type="Pfam" id="PF22725">
    <property type="entry name" value="GFO_IDH_MocA_C3"/>
    <property type="match status" value="1"/>
</dbReference>
<gene>
    <name evidence="5" type="ORF">N5W20_03875</name>
</gene>
<dbReference type="RefSeq" id="WP_319807601.1">
    <property type="nucleotide sequence ID" value="NZ_CP107052.1"/>
</dbReference>
<feature type="domain" description="Gfo/Idh/MocA-like oxidoreductase N-terminal" evidence="3">
    <location>
        <begin position="9"/>
        <end position="123"/>
    </location>
</feature>
<evidence type="ECO:0000256" key="2">
    <source>
        <dbReference type="ARBA" id="ARBA00023002"/>
    </source>
</evidence>
<keyword evidence="2" id="KW-0560">Oxidoreductase</keyword>
<feature type="domain" description="GFO/IDH/MocA-like oxidoreductase" evidence="4">
    <location>
        <begin position="134"/>
        <end position="251"/>
    </location>
</feature>
<reference evidence="5" key="1">
    <citation type="submission" date="2022-10" db="EMBL/GenBank/DDBJ databases">
        <title>Candidatus Kirkpatrella diaphorinas gen. nov., sp. nov., an uncultured endosymbiont identified in a population of Diaphorina citri from Hawaii.</title>
        <authorList>
            <person name="Henry E.M."/>
            <person name="Carlson C.R."/>
            <person name="Kuo Y.-W."/>
        </authorList>
    </citation>
    <scope>NUCLEOTIDE SEQUENCE</scope>
    <source>
        <strain evidence="5">CADCRV1</strain>
    </source>
</reference>
<evidence type="ECO:0000313" key="5">
    <source>
        <dbReference type="EMBL" id="UYH52006.1"/>
    </source>
</evidence>
<evidence type="ECO:0000259" key="3">
    <source>
        <dbReference type="Pfam" id="PF01408"/>
    </source>
</evidence>
<organism evidence="5 6">
    <name type="scientific">Candidatus Kirkpatrickella diaphorinae</name>
    <dbReference type="NCBI Taxonomy" id="2984322"/>
    <lineage>
        <taxon>Bacteria</taxon>
        <taxon>Pseudomonadati</taxon>
        <taxon>Pseudomonadota</taxon>
        <taxon>Alphaproteobacteria</taxon>
        <taxon>Acetobacterales</taxon>
        <taxon>Acetobacteraceae</taxon>
        <taxon>Candidatus Kirkpatrickella</taxon>
    </lineage>
</organism>
<comment type="similarity">
    <text evidence="1">Belongs to the Gfo/Idh/MocA family.</text>
</comment>
<evidence type="ECO:0000259" key="4">
    <source>
        <dbReference type="Pfam" id="PF22725"/>
    </source>
</evidence>
<keyword evidence="6" id="KW-1185">Reference proteome</keyword>
<dbReference type="PANTHER" id="PTHR43708">
    <property type="entry name" value="CONSERVED EXPRESSED OXIDOREDUCTASE (EUROFUNG)"/>
    <property type="match status" value="1"/>
</dbReference>
<dbReference type="Gene3D" id="3.40.50.720">
    <property type="entry name" value="NAD(P)-binding Rossmann-like Domain"/>
    <property type="match status" value="1"/>
</dbReference>
<dbReference type="Pfam" id="PF01408">
    <property type="entry name" value="GFO_IDH_MocA"/>
    <property type="match status" value="1"/>
</dbReference>
<protein>
    <submittedName>
        <fullName evidence="5">Gfo/Idh/MocA family oxidoreductase</fullName>
    </submittedName>
</protein>
<evidence type="ECO:0000313" key="6">
    <source>
        <dbReference type="Proteomes" id="UP001163831"/>
    </source>
</evidence>
<dbReference type="InterPro" id="IPR055170">
    <property type="entry name" value="GFO_IDH_MocA-like_dom"/>
</dbReference>
<dbReference type="EMBL" id="CP107052">
    <property type="protein sequence ID" value="UYH52006.1"/>
    <property type="molecule type" value="Genomic_DNA"/>
</dbReference>
<evidence type="ECO:0000256" key="1">
    <source>
        <dbReference type="ARBA" id="ARBA00010928"/>
    </source>
</evidence>
<dbReference type="InterPro" id="IPR000683">
    <property type="entry name" value="Gfo/Idh/MocA-like_OxRdtase_N"/>
</dbReference>
<dbReference type="Gene3D" id="3.30.360.10">
    <property type="entry name" value="Dihydrodipicolinate Reductase, domain 2"/>
    <property type="match status" value="1"/>
</dbReference>